<organism evidence="2 3">
    <name type="scientific">Collimonas arenae</name>
    <dbReference type="NCBI Taxonomy" id="279058"/>
    <lineage>
        <taxon>Bacteria</taxon>
        <taxon>Pseudomonadati</taxon>
        <taxon>Pseudomonadota</taxon>
        <taxon>Betaproteobacteria</taxon>
        <taxon>Burkholderiales</taxon>
        <taxon>Oxalobacteraceae</taxon>
        <taxon>Collimonas</taxon>
    </lineage>
</organism>
<dbReference type="STRING" id="279058.LT85_0130"/>
<dbReference type="EMBL" id="CP009962">
    <property type="protein sequence ID" value="AIY39290.1"/>
    <property type="molecule type" value="Genomic_DNA"/>
</dbReference>
<dbReference type="PANTHER" id="PTHR33164:SF107">
    <property type="entry name" value="TRANSCRIPTIONAL REGULATORY PROTEIN"/>
    <property type="match status" value="1"/>
</dbReference>
<dbReference type="Gene3D" id="1.10.10.10">
    <property type="entry name" value="Winged helix-like DNA-binding domain superfamily/Winged helix DNA-binding domain"/>
    <property type="match status" value="1"/>
</dbReference>
<reference evidence="3" key="1">
    <citation type="journal article" date="2014" name="Soil Biol. Biochem.">
        <title>Structure and function of bacterial communities in ageing soils: Insights from the Mendocino ecological staircase.</title>
        <authorList>
            <person name="Uroz S."/>
            <person name="Tech J.J."/>
            <person name="Sawaya N.A."/>
            <person name="Frey-Klett P."/>
            <person name="Leveau J.H.J."/>
        </authorList>
    </citation>
    <scope>NUCLEOTIDE SEQUENCE [LARGE SCALE GENOMIC DNA]</scope>
    <source>
        <strain evidence="3">Cal35</strain>
    </source>
</reference>
<dbReference type="PROSITE" id="PS50995">
    <property type="entry name" value="HTH_MARR_2"/>
    <property type="match status" value="1"/>
</dbReference>
<evidence type="ECO:0000313" key="3">
    <source>
        <dbReference type="Proteomes" id="UP000030302"/>
    </source>
</evidence>
<dbReference type="PANTHER" id="PTHR33164">
    <property type="entry name" value="TRANSCRIPTIONAL REGULATOR, MARR FAMILY"/>
    <property type="match status" value="1"/>
</dbReference>
<dbReference type="OrthoDB" id="8898282at2"/>
<dbReference type="RefSeq" id="WP_038484056.1">
    <property type="nucleotide sequence ID" value="NZ_CP009962.1"/>
</dbReference>
<dbReference type="GO" id="GO:0006950">
    <property type="term" value="P:response to stress"/>
    <property type="evidence" value="ECO:0007669"/>
    <property type="project" value="TreeGrafter"/>
</dbReference>
<name>A0A0A1F688_9BURK</name>
<keyword evidence="3" id="KW-1185">Reference proteome</keyword>
<dbReference type="Pfam" id="PF12802">
    <property type="entry name" value="MarR_2"/>
    <property type="match status" value="1"/>
</dbReference>
<evidence type="ECO:0000259" key="1">
    <source>
        <dbReference type="PROSITE" id="PS50995"/>
    </source>
</evidence>
<accession>A0A0A1F688</accession>
<dbReference type="InterPro" id="IPR036390">
    <property type="entry name" value="WH_DNA-bd_sf"/>
</dbReference>
<dbReference type="InterPro" id="IPR000835">
    <property type="entry name" value="HTH_MarR-typ"/>
</dbReference>
<protein>
    <submittedName>
        <fullName evidence="2">Transcriptional regulator</fullName>
    </submittedName>
</protein>
<dbReference type="HOGENOM" id="CLU_083287_24_0_4"/>
<feature type="domain" description="HTH marR-type" evidence="1">
    <location>
        <begin position="3"/>
        <end position="138"/>
    </location>
</feature>
<gene>
    <name evidence="2" type="ORF">LT85_0130</name>
</gene>
<dbReference type="SUPFAM" id="SSF46785">
    <property type="entry name" value="Winged helix' DNA-binding domain"/>
    <property type="match status" value="1"/>
</dbReference>
<dbReference type="InterPro" id="IPR036388">
    <property type="entry name" value="WH-like_DNA-bd_sf"/>
</dbReference>
<dbReference type="AlphaFoldDB" id="A0A0A1F688"/>
<proteinExistence type="predicted"/>
<dbReference type="Proteomes" id="UP000030302">
    <property type="component" value="Chromosome"/>
</dbReference>
<dbReference type="SMART" id="SM00347">
    <property type="entry name" value="HTH_MARR"/>
    <property type="match status" value="1"/>
</dbReference>
<dbReference type="KEGG" id="care:LT85_0130"/>
<sequence length="138" mass="15338">MFDHCLYFNTTALARIVEREWNAAYRPFDLTAPQGFVLRTVLRRPGLLSSEVADVFGIARPTATRLLDALLSKQLIERRPSADDGREWNIFPTAAGLALDVPINAVSAEVAQRLRAQVGDDRFDGSIAALRGIRESIR</sequence>
<dbReference type="InterPro" id="IPR039422">
    <property type="entry name" value="MarR/SlyA-like"/>
</dbReference>
<dbReference type="GO" id="GO:0003700">
    <property type="term" value="F:DNA-binding transcription factor activity"/>
    <property type="evidence" value="ECO:0007669"/>
    <property type="project" value="InterPro"/>
</dbReference>
<evidence type="ECO:0000313" key="2">
    <source>
        <dbReference type="EMBL" id="AIY39290.1"/>
    </source>
</evidence>